<reference evidence="2" key="2">
    <citation type="journal article" date="2015" name="Data Brief">
        <title>Shoot transcriptome of the giant reed, Arundo donax.</title>
        <authorList>
            <person name="Barrero R.A."/>
            <person name="Guerrero F.D."/>
            <person name="Moolhuijzen P."/>
            <person name="Goolsby J.A."/>
            <person name="Tidwell J."/>
            <person name="Bellgard S.E."/>
            <person name="Bellgard M.I."/>
        </authorList>
    </citation>
    <scope>NUCLEOTIDE SEQUENCE</scope>
    <source>
        <tissue evidence="2">Shoot tissue taken approximately 20 cm above the soil surface</tissue>
    </source>
</reference>
<feature type="region of interest" description="Disordered" evidence="1">
    <location>
        <begin position="1"/>
        <end position="22"/>
    </location>
</feature>
<name>A0A0A8XZH5_ARUDO</name>
<organism evidence="2">
    <name type="scientific">Arundo donax</name>
    <name type="common">Giant reed</name>
    <name type="synonym">Donax arundinaceus</name>
    <dbReference type="NCBI Taxonomy" id="35708"/>
    <lineage>
        <taxon>Eukaryota</taxon>
        <taxon>Viridiplantae</taxon>
        <taxon>Streptophyta</taxon>
        <taxon>Embryophyta</taxon>
        <taxon>Tracheophyta</taxon>
        <taxon>Spermatophyta</taxon>
        <taxon>Magnoliopsida</taxon>
        <taxon>Liliopsida</taxon>
        <taxon>Poales</taxon>
        <taxon>Poaceae</taxon>
        <taxon>PACMAD clade</taxon>
        <taxon>Arundinoideae</taxon>
        <taxon>Arundineae</taxon>
        <taxon>Arundo</taxon>
    </lineage>
</organism>
<evidence type="ECO:0000313" key="2">
    <source>
        <dbReference type="EMBL" id="JAD19281.1"/>
    </source>
</evidence>
<reference evidence="2" key="1">
    <citation type="submission" date="2014-09" db="EMBL/GenBank/DDBJ databases">
        <authorList>
            <person name="Magalhaes I.L.F."/>
            <person name="Oliveira U."/>
            <person name="Santos F.R."/>
            <person name="Vidigal T.H.D.A."/>
            <person name="Brescovit A.D."/>
            <person name="Santos A.J."/>
        </authorList>
    </citation>
    <scope>NUCLEOTIDE SEQUENCE</scope>
    <source>
        <tissue evidence="2">Shoot tissue taken approximately 20 cm above the soil surface</tissue>
    </source>
</reference>
<protein>
    <submittedName>
        <fullName evidence="2">Uncharacterized protein</fullName>
    </submittedName>
</protein>
<dbReference type="AlphaFoldDB" id="A0A0A8XZH5"/>
<feature type="compositionally biased region" description="Polar residues" evidence="1">
    <location>
        <begin position="10"/>
        <end position="22"/>
    </location>
</feature>
<dbReference type="EMBL" id="GBRH01278614">
    <property type="protein sequence ID" value="JAD19281.1"/>
    <property type="molecule type" value="Transcribed_RNA"/>
</dbReference>
<accession>A0A0A8XZH5</accession>
<sequence>MFTAGRAHRISNNTPKAYTSDF</sequence>
<proteinExistence type="predicted"/>
<evidence type="ECO:0000256" key="1">
    <source>
        <dbReference type="SAM" id="MobiDB-lite"/>
    </source>
</evidence>